<dbReference type="GO" id="GO:0005737">
    <property type="term" value="C:cytoplasm"/>
    <property type="evidence" value="ECO:0007669"/>
    <property type="project" value="TreeGrafter"/>
</dbReference>
<comment type="cofactor">
    <cofactor evidence="1">
        <name>NAD(+)</name>
        <dbReference type="ChEBI" id="CHEBI:57540"/>
    </cofactor>
</comment>
<dbReference type="InterPro" id="IPR044516">
    <property type="entry name" value="UXS-like"/>
</dbReference>
<dbReference type="Gene3D" id="3.40.50.720">
    <property type="entry name" value="NAD(P)-binding Rossmann-like Domain"/>
    <property type="match status" value="1"/>
</dbReference>
<evidence type="ECO:0000256" key="4">
    <source>
        <dbReference type="ARBA" id="ARBA00023239"/>
    </source>
</evidence>
<dbReference type="GO" id="GO:0070403">
    <property type="term" value="F:NAD+ binding"/>
    <property type="evidence" value="ECO:0007669"/>
    <property type="project" value="InterPro"/>
</dbReference>
<proteinExistence type="predicted"/>
<evidence type="ECO:0000256" key="3">
    <source>
        <dbReference type="ARBA" id="ARBA00023027"/>
    </source>
</evidence>
<dbReference type="AlphaFoldDB" id="A0A0G1KEZ7"/>
<dbReference type="PATRIC" id="fig|1619025.3.peg.440"/>
<evidence type="ECO:0000313" key="7">
    <source>
        <dbReference type="Proteomes" id="UP000034032"/>
    </source>
</evidence>
<protein>
    <submittedName>
        <fullName evidence="6">NAD-dependent epimerase/dehydratase</fullName>
    </submittedName>
</protein>
<dbReference type="GO" id="GO:0042732">
    <property type="term" value="P:D-xylose metabolic process"/>
    <property type="evidence" value="ECO:0007669"/>
    <property type="project" value="InterPro"/>
</dbReference>
<dbReference type="PANTHER" id="PTHR43078">
    <property type="entry name" value="UDP-GLUCURONIC ACID DECARBOXYLASE-RELATED"/>
    <property type="match status" value="1"/>
</dbReference>
<dbReference type="GO" id="GO:0048040">
    <property type="term" value="F:UDP-glucuronate decarboxylase activity"/>
    <property type="evidence" value="ECO:0007669"/>
    <property type="project" value="TreeGrafter"/>
</dbReference>
<name>A0A0G1KEZ7_9BACT</name>
<dbReference type="Pfam" id="PF01370">
    <property type="entry name" value="Epimerase"/>
    <property type="match status" value="1"/>
</dbReference>
<gene>
    <name evidence="6" type="ORF">UW79_C0011G0003</name>
</gene>
<accession>A0A0G1KEZ7</accession>
<evidence type="ECO:0000256" key="1">
    <source>
        <dbReference type="ARBA" id="ARBA00001911"/>
    </source>
</evidence>
<reference evidence="6 7" key="1">
    <citation type="journal article" date="2015" name="Nature">
        <title>rRNA introns, odd ribosomes, and small enigmatic genomes across a large radiation of phyla.</title>
        <authorList>
            <person name="Brown C.T."/>
            <person name="Hug L.A."/>
            <person name="Thomas B.C."/>
            <person name="Sharon I."/>
            <person name="Castelle C.J."/>
            <person name="Singh A."/>
            <person name="Wilkins M.J."/>
            <person name="Williams K.H."/>
            <person name="Banfield J.F."/>
        </authorList>
    </citation>
    <scope>NUCLEOTIDE SEQUENCE [LARGE SCALE GENOMIC DNA]</scope>
</reference>
<dbReference type="EMBL" id="LCJR01000011">
    <property type="protein sequence ID" value="KKT82093.1"/>
    <property type="molecule type" value="Genomic_DNA"/>
</dbReference>
<comment type="caution">
    <text evidence="6">The sequence shown here is derived from an EMBL/GenBank/DDBJ whole genome shotgun (WGS) entry which is preliminary data.</text>
</comment>
<dbReference type="Proteomes" id="UP000034032">
    <property type="component" value="Unassembled WGS sequence"/>
</dbReference>
<evidence type="ECO:0000256" key="2">
    <source>
        <dbReference type="ARBA" id="ARBA00022793"/>
    </source>
</evidence>
<evidence type="ECO:0000259" key="5">
    <source>
        <dbReference type="Pfam" id="PF01370"/>
    </source>
</evidence>
<keyword evidence="2" id="KW-0210">Decarboxylase</keyword>
<keyword evidence="4" id="KW-0456">Lyase</keyword>
<dbReference type="PANTHER" id="PTHR43078:SF6">
    <property type="entry name" value="UDP-GLUCURONIC ACID DECARBOXYLASE 1"/>
    <property type="match status" value="1"/>
</dbReference>
<dbReference type="InterPro" id="IPR001509">
    <property type="entry name" value="Epimerase_deHydtase"/>
</dbReference>
<sequence length="356" mass="39798">MKHPIVQEDIDVIVSAIKKEAKQLEGKRILITGGTGFLGNYFLSVFYDLNKKVLKTPCKVIVIDNYITGDKKNILGLEKSSHFKFIEHDVRVPIKVSGNIDYIIHAAGIASPVYYMKYPLETIEVATKGTQNMLELARLKKVKSFLFFSSSEIYGDPHKDHIPTPESYRGHVSSTGPRSCYDESKRLGETLCMTYSKIYGVPVKIVRPFNVYGPGMKPNDDRVLPKFLSHACMGKSLPIHGKGLQTRTYCYITDATVGFLKVLLSKGSGEVYNIGNNEGEINLVDLANVVSGLFDNKVSVVKIDYPSAYPADEPNRRCPSITKAKANLGFEPQMELKDGVSRLLQWYKETYPNLKA</sequence>
<dbReference type="SUPFAM" id="SSF51735">
    <property type="entry name" value="NAD(P)-binding Rossmann-fold domains"/>
    <property type="match status" value="1"/>
</dbReference>
<feature type="domain" description="NAD-dependent epimerase/dehydratase" evidence="5">
    <location>
        <begin position="29"/>
        <end position="275"/>
    </location>
</feature>
<keyword evidence="3" id="KW-0520">NAD</keyword>
<evidence type="ECO:0000313" key="6">
    <source>
        <dbReference type="EMBL" id="KKT82093.1"/>
    </source>
</evidence>
<organism evidence="6 7">
    <name type="scientific">Candidatus Yanofskybacteria bacterium GW2011_GWA2_44_9</name>
    <dbReference type="NCBI Taxonomy" id="1619025"/>
    <lineage>
        <taxon>Bacteria</taxon>
        <taxon>Candidatus Yanofskyibacteriota</taxon>
    </lineage>
</organism>
<dbReference type="InterPro" id="IPR036291">
    <property type="entry name" value="NAD(P)-bd_dom_sf"/>
</dbReference>